<name>A0A239H5L2_9ACTN</name>
<protein>
    <submittedName>
        <fullName evidence="2">Prevent-host-death family protein</fullName>
    </submittedName>
</protein>
<accession>A0A239H5L2</accession>
<dbReference type="EMBL" id="FZOH01000008">
    <property type="protein sequence ID" value="SNS76709.1"/>
    <property type="molecule type" value="Genomic_DNA"/>
</dbReference>
<reference evidence="3" key="1">
    <citation type="submission" date="2017-06" db="EMBL/GenBank/DDBJ databases">
        <authorList>
            <person name="Varghese N."/>
            <person name="Submissions S."/>
        </authorList>
    </citation>
    <scope>NUCLEOTIDE SEQUENCE [LARGE SCALE GENOMIC DNA]</scope>
    <source>
        <strain evidence="3">DSM 45423</strain>
    </source>
</reference>
<dbReference type="NCBIfam" id="TIGR01552">
    <property type="entry name" value="phd_fam"/>
    <property type="match status" value="1"/>
</dbReference>
<evidence type="ECO:0000313" key="2">
    <source>
        <dbReference type="EMBL" id="SNS76709.1"/>
    </source>
</evidence>
<sequence length="80" mass="8752">MDVGVRDLRNHTARIIDAVRAGERVTLTVRGEPIADIVPHGARTRWLSGAALREQLEQRSADPGLREDLDVLAGQTLADL</sequence>
<organism evidence="2 3">
    <name type="scientific">Geodermatophilus saharensis</name>
    <dbReference type="NCBI Taxonomy" id="1137994"/>
    <lineage>
        <taxon>Bacteria</taxon>
        <taxon>Bacillati</taxon>
        <taxon>Actinomycetota</taxon>
        <taxon>Actinomycetes</taxon>
        <taxon>Geodermatophilales</taxon>
        <taxon>Geodermatophilaceae</taxon>
        <taxon>Geodermatophilus</taxon>
    </lineage>
</organism>
<dbReference type="InterPro" id="IPR036165">
    <property type="entry name" value="YefM-like_sf"/>
</dbReference>
<dbReference type="AlphaFoldDB" id="A0A239H5L2"/>
<dbReference type="Gene3D" id="3.40.1620.10">
    <property type="entry name" value="YefM-like domain"/>
    <property type="match status" value="1"/>
</dbReference>
<dbReference type="RefSeq" id="WP_217897442.1">
    <property type="nucleotide sequence ID" value="NZ_FZOH01000008.1"/>
</dbReference>
<dbReference type="Proteomes" id="UP000198386">
    <property type="component" value="Unassembled WGS sequence"/>
</dbReference>
<gene>
    <name evidence="2" type="ORF">SAMN04488107_3706</name>
</gene>
<evidence type="ECO:0000256" key="1">
    <source>
        <dbReference type="ARBA" id="ARBA00009981"/>
    </source>
</evidence>
<comment type="similarity">
    <text evidence="1">Belongs to the phD/YefM antitoxin family.</text>
</comment>
<proteinExistence type="inferred from homology"/>
<keyword evidence="3" id="KW-1185">Reference proteome</keyword>
<evidence type="ECO:0000313" key="3">
    <source>
        <dbReference type="Proteomes" id="UP000198386"/>
    </source>
</evidence>
<dbReference type="SUPFAM" id="SSF143120">
    <property type="entry name" value="YefM-like"/>
    <property type="match status" value="1"/>
</dbReference>